<accession>A0A934UZE3</accession>
<reference evidence="1" key="2">
    <citation type="journal article" date="2020" name="Microorganisms">
        <title>Osmotic Adaptation and Compatible Solute Biosynthesis of Phototrophic Bacteria as Revealed from Genome Analyses.</title>
        <authorList>
            <person name="Imhoff J.F."/>
            <person name="Rahn T."/>
            <person name="Kunzel S."/>
            <person name="Keller A."/>
            <person name="Neulinger S.C."/>
        </authorList>
    </citation>
    <scope>NUCLEOTIDE SEQUENCE</scope>
    <source>
        <strain evidence="1">DSM 9154</strain>
    </source>
</reference>
<dbReference type="Pfam" id="PF07310">
    <property type="entry name" value="PAS_5"/>
    <property type="match status" value="1"/>
</dbReference>
<organism evidence="1 2">
    <name type="scientific">Rhodovibrio salinarum</name>
    <dbReference type="NCBI Taxonomy" id="1087"/>
    <lineage>
        <taxon>Bacteria</taxon>
        <taxon>Pseudomonadati</taxon>
        <taxon>Pseudomonadota</taxon>
        <taxon>Alphaproteobacteria</taxon>
        <taxon>Rhodospirillales</taxon>
        <taxon>Rhodovibrionaceae</taxon>
        <taxon>Rhodovibrio</taxon>
    </lineage>
</organism>
<proteinExistence type="predicted"/>
<dbReference type="InterPro" id="IPR009922">
    <property type="entry name" value="DUF1457"/>
</dbReference>
<evidence type="ECO:0000313" key="2">
    <source>
        <dbReference type="Proteomes" id="UP000778970"/>
    </source>
</evidence>
<sequence length="169" mass="19951">MPVDAMTFVQDAQLELRHDEHRQLYDYWRSKRQGDRLPSRADINPADLRFLLPRLALIDVLREHDNLTFRHRLTGTEIVARSGRDPTGKRFEELYRGEYLQTALATYREVVETGRPNTSDRVYPLLPGRDYMRYDRLLLPLAADGVTVDMVMTLIVMLEHRRTDPNWLR</sequence>
<gene>
    <name evidence="1" type="ORF">CKO21_05240</name>
</gene>
<keyword evidence="2" id="KW-1185">Reference proteome</keyword>
<comment type="caution">
    <text evidence="1">The sequence shown here is derived from an EMBL/GenBank/DDBJ whole genome shotgun (WGS) entry which is preliminary data.</text>
</comment>
<dbReference type="Proteomes" id="UP000778970">
    <property type="component" value="Unassembled WGS sequence"/>
</dbReference>
<evidence type="ECO:0000313" key="1">
    <source>
        <dbReference type="EMBL" id="MBK1696643.1"/>
    </source>
</evidence>
<dbReference type="EMBL" id="NRRE01000018">
    <property type="protein sequence ID" value="MBK1696643.1"/>
    <property type="molecule type" value="Genomic_DNA"/>
</dbReference>
<dbReference type="AlphaFoldDB" id="A0A934UZE3"/>
<name>A0A934UZE3_9PROT</name>
<protein>
    <submittedName>
        <fullName evidence="1">PAS domain-containing protein</fullName>
    </submittedName>
</protein>
<reference evidence="1" key="1">
    <citation type="submission" date="2017-08" db="EMBL/GenBank/DDBJ databases">
        <authorList>
            <person name="Imhoff J.F."/>
            <person name="Rahn T."/>
            <person name="Kuenzel S."/>
            <person name="Neulinger S.C."/>
        </authorList>
    </citation>
    <scope>NUCLEOTIDE SEQUENCE</scope>
    <source>
        <strain evidence="1">DSM 9154</strain>
    </source>
</reference>